<dbReference type="GO" id="GO:0003824">
    <property type="term" value="F:catalytic activity"/>
    <property type="evidence" value="ECO:0007669"/>
    <property type="project" value="InterPro"/>
</dbReference>
<evidence type="ECO:0000256" key="3">
    <source>
        <dbReference type="ARBA" id="ARBA00022723"/>
    </source>
</evidence>
<name>A0A1Y4VPY9_9BACE</name>
<evidence type="ECO:0000256" key="4">
    <source>
        <dbReference type="ARBA" id="ARBA00023004"/>
    </source>
</evidence>
<feature type="domain" description="Radical SAM core" evidence="7">
    <location>
        <begin position="14"/>
        <end position="107"/>
    </location>
</feature>
<evidence type="ECO:0000256" key="2">
    <source>
        <dbReference type="ARBA" id="ARBA00022691"/>
    </source>
</evidence>
<dbReference type="InterPro" id="IPR007197">
    <property type="entry name" value="rSAM"/>
</dbReference>
<keyword evidence="6" id="KW-1133">Transmembrane helix</keyword>
<dbReference type="SUPFAM" id="SSF102114">
    <property type="entry name" value="Radical SAM enzymes"/>
    <property type="match status" value="1"/>
</dbReference>
<protein>
    <submittedName>
        <fullName evidence="8">Radical SAM protein</fullName>
    </submittedName>
</protein>
<organism evidence="8 9">
    <name type="scientific">Bacteroides xylanisolvens</name>
    <dbReference type="NCBI Taxonomy" id="371601"/>
    <lineage>
        <taxon>Bacteria</taxon>
        <taxon>Pseudomonadati</taxon>
        <taxon>Bacteroidota</taxon>
        <taxon>Bacteroidia</taxon>
        <taxon>Bacteroidales</taxon>
        <taxon>Bacteroidaceae</taxon>
        <taxon>Bacteroides</taxon>
    </lineage>
</organism>
<gene>
    <name evidence="8" type="ORF">B5E52_05770</name>
</gene>
<dbReference type="SFLD" id="SFLDS00029">
    <property type="entry name" value="Radical_SAM"/>
    <property type="match status" value="1"/>
</dbReference>
<comment type="caution">
    <text evidence="8">The sequence shown here is derived from an EMBL/GenBank/DDBJ whole genome shotgun (WGS) entry which is preliminary data.</text>
</comment>
<dbReference type="InterPro" id="IPR058240">
    <property type="entry name" value="rSAM_sf"/>
</dbReference>
<dbReference type="EMBL" id="NFLW01000007">
    <property type="protein sequence ID" value="OUQ72197.1"/>
    <property type="molecule type" value="Genomic_DNA"/>
</dbReference>
<dbReference type="GO" id="GO:0051536">
    <property type="term" value="F:iron-sulfur cluster binding"/>
    <property type="evidence" value="ECO:0007669"/>
    <property type="project" value="UniProtKB-KW"/>
</dbReference>
<keyword evidence="5" id="KW-0411">Iron-sulfur</keyword>
<evidence type="ECO:0000256" key="6">
    <source>
        <dbReference type="SAM" id="Phobius"/>
    </source>
</evidence>
<dbReference type="RefSeq" id="WP_087317798.1">
    <property type="nucleotide sequence ID" value="NZ_JAHOJA010000011.1"/>
</dbReference>
<dbReference type="Pfam" id="PF04055">
    <property type="entry name" value="Radical_SAM"/>
    <property type="match status" value="1"/>
</dbReference>
<keyword evidence="3" id="KW-0479">Metal-binding</keyword>
<dbReference type="GO" id="GO:0046872">
    <property type="term" value="F:metal ion binding"/>
    <property type="evidence" value="ECO:0007669"/>
    <property type="project" value="UniProtKB-KW"/>
</dbReference>
<keyword evidence="4" id="KW-0408">Iron</keyword>
<dbReference type="AlphaFoldDB" id="A0A1Y4VPY9"/>
<evidence type="ECO:0000313" key="8">
    <source>
        <dbReference type="EMBL" id="OUQ72197.1"/>
    </source>
</evidence>
<keyword evidence="6" id="KW-0812">Transmembrane</keyword>
<evidence type="ECO:0000256" key="5">
    <source>
        <dbReference type="ARBA" id="ARBA00023014"/>
    </source>
</evidence>
<comment type="cofactor">
    <cofactor evidence="1">
        <name>[4Fe-4S] cluster</name>
        <dbReference type="ChEBI" id="CHEBI:49883"/>
    </cofactor>
</comment>
<dbReference type="CDD" id="cd01335">
    <property type="entry name" value="Radical_SAM"/>
    <property type="match status" value="1"/>
</dbReference>
<dbReference type="InterPro" id="IPR013785">
    <property type="entry name" value="Aldolase_TIM"/>
</dbReference>
<keyword evidence="2" id="KW-0949">S-adenosyl-L-methionine</keyword>
<evidence type="ECO:0000313" key="9">
    <source>
        <dbReference type="Proteomes" id="UP000196036"/>
    </source>
</evidence>
<dbReference type="Proteomes" id="UP000196036">
    <property type="component" value="Unassembled WGS sequence"/>
</dbReference>
<evidence type="ECO:0000259" key="7">
    <source>
        <dbReference type="Pfam" id="PF04055"/>
    </source>
</evidence>
<accession>A0A1Y4VPY9</accession>
<sequence>MNSELKGIIVEVDITHRCNLACRHCNRLCNAEKLYGVTRSHIDMEKVHIDFLCQEIKRHQPGLVKMIRILGGEPLLSDIIDYAVRAFEELKDIGYIEQINIVSNGTIQPSITAKPYVVYSPVCIGDAIHEKGNVLTAEEVLKIKNIKHRNITICPRDFNEKATICNRVEVCGIHYSVFGFAYTAACFPAMYVSMNNHRRFMHHLPTNLSDFFDGTFNHDVCEICVSAINTYKSMTQENPDYNRWSYIGNSWKDIIAQNSLQFKEPDVSWIQNINKK</sequence>
<reference evidence="9" key="1">
    <citation type="submission" date="2017-04" db="EMBL/GenBank/DDBJ databases">
        <title>Function of individual gut microbiota members based on whole genome sequencing of pure cultures obtained from chicken caecum.</title>
        <authorList>
            <person name="Medvecky M."/>
            <person name="Cejkova D."/>
            <person name="Polansky O."/>
            <person name="Karasova D."/>
            <person name="Kubasova T."/>
            <person name="Cizek A."/>
            <person name="Rychlik I."/>
        </authorList>
    </citation>
    <scope>NUCLEOTIDE SEQUENCE [LARGE SCALE GENOMIC DNA]</scope>
    <source>
        <strain evidence="9">An109</strain>
    </source>
</reference>
<dbReference type="Gene3D" id="3.20.20.70">
    <property type="entry name" value="Aldolase class I"/>
    <property type="match status" value="1"/>
</dbReference>
<evidence type="ECO:0000256" key="1">
    <source>
        <dbReference type="ARBA" id="ARBA00001966"/>
    </source>
</evidence>
<feature type="transmembrane region" description="Helical" evidence="6">
    <location>
        <begin position="173"/>
        <end position="192"/>
    </location>
</feature>
<proteinExistence type="predicted"/>
<keyword evidence="6" id="KW-0472">Membrane</keyword>